<keyword evidence="3 7" id="KW-0812">Transmembrane</keyword>
<dbReference type="GO" id="GO:0016020">
    <property type="term" value="C:membrane"/>
    <property type="evidence" value="ECO:0007669"/>
    <property type="project" value="UniProtKB-SubCell"/>
</dbReference>
<feature type="transmembrane region" description="Helical" evidence="7">
    <location>
        <begin position="398"/>
        <end position="422"/>
    </location>
</feature>
<dbReference type="Gene3D" id="1.20.1740.10">
    <property type="entry name" value="Amino acid/polyamine transporter I"/>
    <property type="match status" value="1"/>
</dbReference>
<dbReference type="EMBL" id="RBNI01001037">
    <property type="protein sequence ID" value="RUP50973.1"/>
    <property type="molecule type" value="Genomic_DNA"/>
</dbReference>
<comment type="caution">
    <text evidence="8">The sequence shown here is derived from an EMBL/GenBank/DDBJ whole genome shotgun (WGS) entry which is preliminary data.</text>
</comment>
<dbReference type="PANTHER" id="PTHR45649:SF26">
    <property type="entry name" value="OS04G0435100 PROTEIN"/>
    <property type="match status" value="1"/>
</dbReference>
<name>A0A433DJC7_9FUNG</name>
<dbReference type="InterPro" id="IPR002293">
    <property type="entry name" value="AA/rel_permease1"/>
</dbReference>
<dbReference type="PANTHER" id="PTHR45649">
    <property type="entry name" value="AMINO-ACID PERMEASE BAT1"/>
    <property type="match status" value="1"/>
</dbReference>
<dbReference type="PIRSF" id="PIRSF006060">
    <property type="entry name" value="AA_transporter"/>
    <property type="match status" value="1"/>
</dbReference>
<keyword evidence="2" id="KW-0813">Transport</keyword>
<feature type="transmembrane region" description="Helical" evidence="7">
    <location>
        <begin position="81"/>
        <end position="101"/>
    </location>
</feature>
<dbReference type="AlphaFoldDB" id="A0A433DJC7"/>
<accession>A0A433DJC7</accession>
<feature type="transmembrane region" description="Helical" evidence="7">
    <location>
        <begin position="121"/>
        <end position="146"/>
    </location>
</feature>
<dbReference type="OrthoDB" id="10054429at2759"/>
<dbReference type="Pfam" id="PF13520">
    <property type="entry name" value="AA_permease_2"/>
    <property type="match status" value="1"/>
</dbReference>
<evidence type="ECO:0000313" key="9">
    <source>
        <dbReference type="Proteomes" id="UP000268093"/>
    </source>
</evidence>
<keyword evidence="5 7" id="KW-0472">Membrane</keyword>
<evidence type="ECO:0000256" key="4">
    <source>
        <dbReference type="ARBA" id="ARBA00022989"/>
    </source>
</evidence>
<evidence type="ECO:0000256" key="7">
    <source>
        <dbReference type="SAM" id="Phobius"/>
    </source>
</evidence>
<evidence type="ECO:0000313" key="8">
    <source>
        <dbReference type="EMBL" id="RUP50973.1"/>
    </source>
</evidence>
<dbReference type="Proteomes" id="UP000268093">
    <property type="component" value="Unassembled WGS sequence"/>
</dbReference>
<evidence type="ECO:0000256" key="3">
    <source>
        <dbReference type="ARBA" id="ARBA00022692"/>
    </source>
</evidence>
<sequence>MDPAELRLRELGLAFTNIGIFSGMSATLQSSPLAMFWGWNIVAFFMICVALSLSEICSAYPTSGGVYFWAFQLAGNRRGPFVAFFTGWIYAIGNVIGAGAVDLSVSLVITSMISIATNNSYIPGPLTTVAICWLVLFSHGVVNVLGARVISGLNQLNVWWTSVGLLVVTSTLLIATPKLNGPEFVFWHYENHSGWNSETYVVLLGLLQGAYTLVGCESAAQINEETKRADTASPVAITMSMVTSWVLGLVYLFGLLFSVQSIQGISDTNYRMPIAQLFMDSVGRETTLLLLAILAFAQYTTGATSITVSSRLMYALARDGACPYKKSFSRLNGFKIPDTGVWMSVVVGLMVTVPYVASPYIFHAIISASTVTSNITYAILLCARVFSPSHMPRGPWTLGRFSLPINIIALLWTIFASILFLLPPEYPITAESMNYAIVAVATVVLVTLATWFTWGHAVYHGPIKQIDLVDPARAAADKAAIEAVVAAAGERGRHEDEELDPELGEGALKLGG</sequence>
<dbReference type="GO" id="GO:0022857">
    <property type="term" value="F:transmembrane transporter activity"/>
    <property type="evidence" value="ECO:0007669"/>
    <property type="project" value="InterPro"/>
</dbReference>
<feature type="region of interest" description="Disordered" evidence="6">
    <location>
        <begin position="492"/>
        <end position="512"/>
    </location>
</feature>
<proteinExistence type="predicted"/>
<feature type="transmembrane region" description="Helical" evidence="7">
    <location>
        <begin position="434"/>
        <end position="454"/>
    </location>
</feature>
<feature type="transmembrane region" description="Helical" evidence="7">
    <location>
        <begin position="232"/>
        <end position="257"/>
    </location>
</feature>
<feature type="transmembrane region" description="Helical" evidence="7">
    <location>
        <begin position="36"/>
        <end position="60"/>
    </location>
</feature>
<protein>
    <submittedName>
        <fullName evidence="8">Amino acid/polyamine transporter I</fullName>
    </submittedName>
</protein>
<feature type="transmembrane region" description="Helical" evidence="7">
    <location>
        <begin position="339"/>
        <end position="357"/>
    </location>
</feature>
<organism evidence="8 9">
    <name type="scientific">Jimgerdemannia flammicorona</name>
    <dbReference type="NCBI Taxonomy" id="994334"/>
    <lineage>
        <taxon>Eukaryota</taxon>
        <taxon>Fungi</taxon>
        <taxon>Fungi incertae sedis</taxon>
        <taxon>Mucoromycota</taxon>
        <taxon>Mucoromycotina</taxon>
        <taxon>Endogonomycetes</taxon>
        <taxon>Endogonales</taxon>
        <taxon>Endogonaceae</taxon>
        <taxon>Jimgerdemannia</taxon>
    </lineage>
</organism>
<feature type="transmembrane region" description="Helical" evidence="7">
    <location>
        <begin position="363"/>
        <end position="386"/>
    </location>
</feature>
<reference evidence="8 9" key="1">
    <citation type="journal article" date="2018" name="New Phytol.">
        <title>Phylogenomics of Endogonaceae and evolution of mycorrhizas within Mucoromycota.</title>
        <authorList>
            <person name="Chang Y."/>
            <person name="Desiro A."/>
            <person name="Na H."/>
            <person name="Sandor L."/>
            <person name="Lipzen A."/>
            <person name="Clum A."/>
            <person name="Barry K."/>
            <person name="Grigoriev I.V."/>
            <person name="Martin F.M."/>
            <person name="Stajich J.E."/>
            <person name="Smith M.E."/>
            <person name="Bonito G."/>
            <person name="Spatafora J.W."/>
        </authorList>
    </citation>
    <scope>NUCLEOTIDE SEQUENCE [LARGE SCALE GENOMIC DNA]</scope>
    <source>
        <strain evidence="8 9">GMNB39</strain>
    </source>
</reference>
<feature type="transmembrane region" description="Helical" evidence="7">
    <location>
        <begin position="158"/>
        <end position="179"/>
    </location>
</feature>
<gene>
    <name evidence="8" type="ORF">BC936DRAFT_136765</name>
</gene>
<feature type="transmembrane region" description="Helical" evidence="7">
    <location>
        <begin position="288"/>
        <end position="308"/>
    </location>
</feature>
<feature type="transmembrane region" description="Helical" evidence="7">
    <location>
        <begin position="199"/>
        <end position="220"/>
    </location>
</feature>
<evidence type="ECO:0000256" key="6">
    <source>
        <dbReference type="SAM" id="MobiDB-lite"/>
    </source>
</evidence>
<evidence type="ECO:0000256" key="2">
    <source>
        <dbReference type="ARBA" id="ARBA00022448"/>
    </source>
</evidence>
<evidence type="ECO:0000256" key="5">
    <source>
        <dbReference type="ARBA" id="ARBA00023136"/>
    </source>
</evidence>
<keyword evidence="9" id="KW-1185">Reference proteome</keyword>
<keyword evidence="4 7" id="KW-1133">Transmembrane helix</keyword>
<comment type="subcellular location">
    <subcellularLocation>
        <location evidence="1">Membrane</location>
        <topology evidence="1">Multi-pass membrane protein</topology>
    </subcellularLocation>
</comment>
<evidence type="ECO:0000256" key="1">
    <source>
        <dbReference type="ARBA" id="ARBA00004141"/>
    </source>
</evidence>